<organism evidence="1 2">
    <name type="scientific">Cutaneotrichosporon oleaginosum</name>
    <dbReference type="NCBI Taxonomy" id="879819"/>
    <lineage>
        <taxon>Eukaryota</taxon>
        <taxon>Fungi</taxon>
        <taxon>Dikarya</taxon>
        <taxon>Basidiomycota</taxon>
        <taxon>Agaricomycotina</taxon>
        <taxon>Tremellomycetes</taxon>
        <taxon>Trichosporonales</taxon>
        <taxon>Trichosporonaceae</taxon>
        <taxon>Cutaneotrichosporon</taxon>
    </lineage>
</organism>
<name>A0A0J0XHX2_9TREE</name>
<dbReference type="EMBL" id="KQ087232">
    <property type="protein sequence ID" value="KLT40607.1"/>
    <property type="molecule type" value="Genomic_DNA"/>
</dbReference>
<dbReference type="GeneID" id="28984423"/>
<reference evidence="1 2" key="1">
    <citation type="submission" date="2015-03" db="EMBL/GenBank/DDBJ databases">
        <title>Genomics and transcriptomics of the oil-accumulating basidiomycete yeast T. oleaginosus allow insights into substrate utilization and the diverse evolutionary trajectories of mating systems in fungi.</title>
        <authorList>
            <consortium name="DOE Joint Genome Institute"/>
            <person name="Kourist R."/>
            <person name="Kracht O."/>
            <person name="Bracharz F."/>
            <person name="Lipzen A."/>
            <person name="Nolan M."/>
            <person name="Ohm R."/>
            <person name="Grigoriev I."/>
            <person name="Sun S."/>
            <person name="Heitman J."/>
            <person name="Bruck T."/>
            <person name="Nowrousian M."/>
        </authorList>
    </citation>
    <scope>NUCLEOTIDE SEQUENCE [LARGE SCALE GENOMIC DNA]</scope>
    <source>
        <strain evidence="1 2">IBC0246</strain>
    </source>
</reference>
<evidence type="ECO:0000313" key="2">
    <source>
        <dbReference type="Proteomes" id="UP000053611"/>
    </source>
</evidence>
<dbReference type="AlphaFoldDB" id="A0A0J0XHX2"/>
<dbReference type="Proteomes" id="UP000053611">
    <property type="component" value="Unassembled WGS sequence"/>
</dbReference>
<accession>A0A0J0XHX2</accession>
<dbReference type="RefSeq" id="XP_018277098.1">
    <property type="nucleotide sequence ID" value="XM_018423820.1"/>
</dbReference>
<proteinExistence type="predicted"/>
<keyword evidence="2" id="KW-1185">Reference proteome</keyword>
<protein>
    <submittedName>
        <fullName evidence="1">Uncharacterized protein</fullName>
    </submittedName>
</protein>
<evidence type="ECO:0000313" key="1">
    <source>
        <dbReference type="EMBL" id="KLT40607.1"/>
    </source>
</evidence>
<sequence>MDGYLEVLTTDPTHHHIAFQPLGSSLPLVLESSGALAHDGPWPVVHGPWRYTALHGALG</sequence>
<gene>
    <name evidence="1" type="ORF">CC85DRAFT_287330</name>
</gene>